<dbReference type="CDD" id="cd05008">
    <property type="entry name" value="SIS_GlmS_GlmD_1"/>
    <property type="match status" value="1"/>
</dbReference>
<dbReference type="InterPro" id="IPR001347">
    <property type="entry name" value="SIS_dom"/>
</dbReference>
<organism evidence="3 4">
    <name type="scientific">Jeotgalibaca ciconiae</name>
    <dbReference type="NCBI Taxonomy" id="2496265"/>
    <lineage>
        <taxon>Bacteria</taxon>
        <taxon>Bacillati</taxon>
        <taxon>Bacillota</taxon>
        <taxon>Bacilli</taxon>
        <taxon>Lactobacillales</taxon>
        <taxon>Carnobacteriaceae</taxon>
        <taxon>Jeotgalibaca</taxon>
    </lineage>
</organism>
<dbReference type="PANTHER" id="PTHR10937:SF17">
    <property type="entry name" value="GLUCOSAMINE-FRUCTOSE-6-PHOSPHATE AMINOTRANSFERASE"/>
    <property type="match status" value="1"/>
</dbReference>
<dbReference type="OrthoDB" id="2268792at2"/>
<dbReference type="Proteomes" id="UP000273326">
    <property type="component" value="Chromosome"/>
</dbReference>
<dbReference type="AlphaFoldDB" id="A0A3Q9BLS3"/>
<dbReference type="RefSeq" id="WP_126110721.1">
    <property type="nucleotide sequence ID" value="NZ_CP034465.1"/>
</dbReference>
<dbReference type="Gene3D" id="3.40.50.10490">
    <property type="entry name" value="Glucose-6-phosphate isomerase like protein, domain 1"/>
    <property type="match status" value="2"/>
</dbReference>
<dbReference type="Pfam" id="PF01380">
    <property type="entry name" value="SIS"/>
    <property type="match status" value="1"/>
</dbReference>
<proteinExistence type="predicted"/>
<dbReference type="GO" id="GO:0006047">
    <property type="term" value="P:UDP-N-acetylglucosamine metabolic process"/>
    <property type="evidence" value="ECO:0007669"/>
    <property type="project" value="TreeGrafter"/>
</dbReference>
<dbReference type="PROSITE" id="PS51464">
    <property type="entry name" value="SIS"/>
    <property type="match status" value="1"/>
</dbReference>
<keyword evidence="1" id="KW-0677">Repeat</keyword>
<evidence type="ECO:0000256" key="1">
    <source>
        <dbReference type="ARBA" id="ARBA00022737"/>
    </source>
</evidence>
<dbReference type="EMBL" id="CP034465">
    <property type="protein sequence ID" value="AZP04883.1"/>
    <property type="molecule type" value="Genomic_DNA"/>
</dbReference>
<dbReference type="SUPFAM" id="SSF53697">
    <property type="entry name" value="SIS domain"/>
    <property type="match status" value="1"/>
</dbReference>
<sequence>MSEENWDMYDYILESKDAVRSIVKHKDQILEKAVEYFFSKKINRMYIVGSGTSYHAGLAAQSVIEKILDIPIVVQYPMEFKDQEFLPDSDTLVVGISHAGRSTSTISALDKAREKGYATIAATAEKNKPILEHADCSVEIAIGPEYAGPKTKGYIGTVATLVLFALEIALKMNKITDAEYEKYVDEVLETTDQIPAIAEASVKWYEDNKQELIKSRRIIIVGYEQCKSALLEGTLKVLEAVRYSVTGYEMEEFMHGVYHSIDEDTYMLYIGCEGQYYDRMINMKNYFEKERGNKNFVITSDEGQVTNKNNLVYDFKNNHYFASLEYVVPFQVLARKLSLDLGIDCNVSSDPHFHKKMGSYTY</sequence>
<accession>A0A3Q9BLS3</accession>
<protein>
    <submittedName>
        <fullName evidence="3">SIS domain-containing protein</fullName>
    </submittedName>
</protein>
<dbReference type="GO" id="GO:0097367">
    <property type="term" value="F:carbohydrate derivative binding"/>
    <property type="evidence" value="ECO:0007669"/>
    <property type="project" value="InterPro"/>
</dbReference>
<evidence type="ECO:0000259" key="2">
    <source>
        <dbReference type="PROSITE" id="PS51464"/>
    </source>
</evidence>
<dbReference type="KEGG" id="jeh:EJN90_09655"/>
<name>A0A3Q9BLS3_9LACT</name>
<dbReference type="InterPro" id="IPR035466">
    <property type="entry name" value="GlmS/AgaS_SIS"/>
</dbReference>
<keyword evidence="4" id="KW-1185">Reference proteome</keyword>
<dbReference type="GO" id="GO:0004360">
    <property type="term" value="F:glutamine-fructose-6-phosphate transaminase (isomerizing) activity"/>
    <property type="evidence" value="ECO:0007669"/>
    <property type="project" value="TreeGrafter"/>
</dbReference>
<reference evidence="4" key="1">
    <citation type="submission" date="2018-12" db="EMBL/GenBank/DDBJ databases">
        <title>Complete genome sequencing of Jeotgalibaca sp. H21T32.</title>
        <authorList>
            <person name="Bae J.-W."/>
            <person name="Lee S.-Y."/>
        </authorList>
    </citation>
    <scope>NUCLEOTIDE SEQUENCE [LARGE SCALE GENOMIC DNA]</scope>
    <source>
        <strain evidence="4">H21T32</strain>
    </source>
</reference>
<dbReference type="GO" id="GO:0006002">
    <property type="term" value="P:fructose 6-phosphate metabolic process"/>
    <property type="evidence" value="ECO:0007669"/>
    <property type="project" value="TreeGrafter"/>
</dbReference>
<evidence type="ECO:0000313" key="4">
    <source>
        <dbReference type="Proteomes" id="UP000273326"/>
    </source>
</evidence>
<feature type="domain" description="SIS" evidence="2">
    <location>
        <begin position="34"/>
        <end position="174"/>
    </location>
</feature>
<evidence type="ECO:0000313" key="3">
    <source>
        <dbReference type="EMBL" id="AZP04883.1"/>
    </source>
</evidence>
<dbReference type="PANTHER" id="PTHR10937">
    <property type="entry name" value="GLUCOSAMINE--FRUCTOSE-6-PHOSPHATE AMINOTRANSFERASE, ISOMERIZING"/>
    <property type="match status" value="1"/>
</dbReference>
<dbReference type="InterPro" id="IPR046348">
    <property type="entry name" value="SIS_dom_sf"/>
</dbReference>
<gene>
    <name evidence="3" type="ORF">EJN90_09655</name>
</gene>
<dbReference type="GO" id="GO:0006487">
    <property type="term" value="P:protein N-linked glycosylation"/>
    <property type="evidence" value="ECO:0007669"/>
    <property type="project" value="TreeGrafter"/>
</dbReference>